<name>I0IIS8_PHYMF</name>
<organism evidence="2 3">
    <name type="scientific">Phycisphaera mikurensis (strain NBRC 102666 / KCTC 22515 / FYK2301M01)</name>
    <dbReference type="NCBI Taxonomy" id="1142394"/>
    <lineage>
        <taxon>Bacteria</taxon>
        <taxon>Pseudomonadati</taxon>
        <taxon>Planctomycetota</taxon>
        <taxon>Phycisphaerae</taxon>
        <taxon>Phycisphaerales</taxon>
        <taxon>Phycisphaeraceae</taxon>
        <taxon>Phycisphaera</taxon>
    </lineage>
</organism>
<dbReference type="OrthoDB" id="892266at2"/>
<dbReference type="RefSeq" id="WP_014438374.1">
    <property type="nucleotide sequence ID" value="NC_017080.1"/>
</dbReference>
<evidence type="ECO:0000313" key="2">
    <source>
        <dbReference type="EMBL" id="BAM05166.1"/>
    </source>
</evidence>
<feature type="chain" id="PRO_5003629334" evidence="1">
    <location>
        <begin position="32"/>
        <end position="251"/>
    </location>
</feature>
<reference evidence="2 3" key="1">
    <citation type="submission" date="2012-02" db="EMBL/GenBank/DDBJ databases">
        <title>Complete genome sequence of Phycisphaera mikurensis NBRC 102666.</title>
        <authorList>
            <person name="Ankai A."/>
            <person name="Hosoyama A."/>
            <person name="Terui Y."/>
            <person name="Sekine M."/>
            <person name="Fukai R."/>
            <person name="Kato Y."/>
            <person name="Nakamura S."/>
            <person name="Yamada-Narita S."/>
            <person name="Kawakoshi A."/>
            <person name="Fukunaga Y."/>
            <person name="Yamazaki S."/>
            <person name="Fujita N."/>
        </authorList>
    </citation>
    <scope>NUCLEOTIDE SEQUENCE [LARGE SCALE GENOMIC DNA]</scope>
    <source>
        <strain evidence="3">NBRC 102666 / KCTC 22515 / FYK2301M01</strain>
    </source>
</reference>
<protein>
    <submittedName>
        <fullName evidence="2">Uncharacterized protein</fullName>
    </submittedName>
</protein>
<gene>
    <name evidence="2" type="ordered locus">PSMK_30070</name>
</gene>
<proteinExistence type="predicted"/>
<dbReference type="STRING" id="1142394.PSMK_30070"/>
<feature type="signal peptide" evidence="1">
    <location>
        <begin position="1"/>
        <end position="31"/>
    </location>
</feature>
<keyword evidence="3" id="KW-1185">Reference proteome</keyword>
<dbReference type="eggNOG" id="ENOG502ZBPA">
    <property type="taxonomic scope" value="Bacteria"/>
</dbReference>
<sequence>MNRITRTGTACLAAALGLGLGSGTLPLTASAQESAASASASPAEALAAAYGFEHWSRIDRVDFTFHVELPGGETVDRVWSWAPNGRDGGAVTLNRGTPDELSFDASVEPEEGTDLFAAKRNFVNDTYWLTFPFQLLWSDPTVLEVGEASMPISGRPATKLMAAWPAEGGYTPADVYELYLGESGRIAEWAFRRGGGAEARPATWENERTAAGVTFATEHHGPEGAGFTLSFPSLEVWADGAEAPEVLRGGE</sequence>
<keyword evidence="1" id="KW-0732">Signal</keyword>
<dbReference type="HOGENOM" id="CLU_1233882_0_0_0"/>
<dbReference type="EMBL" id="AP012338">
    <property type="protein sequence ID" value="BAM05166.1"/>
    <property type="molecule type" value="Genomic_DNA"/>
</dbReference>
<accession>I0IIS8</accession>
<dbReference type="AlphaFoldDB" id="I0IIS8"/>
<evidence type="ECO:0000313" key="3">
    <source>
        <dbReference type="Proteomes" id="UP000007881"/>
    </source>
</evidence>
<evidence type="ECO:0000256" key="1">
    <source>
        <dbReference type="SAM" id="SignalP"/>
    </source>
</evidence>
<dbReference type="Proteomes" id="UP000007881">
    <property type="component" value="Chromosome"/>
</dbReference>
<dbReference type="KEGG" id="phm:PSMK_30070"/>